<dbReference type="GO" id="GO:0009307">
    <property type="term" value="P:DNA restriction-modification system"/>
    <property type="evidence" value="ECO:0007669"/>
    <property type="project" value="InterPro"/>
</dbReference>
<reference evidence="4" key="1">
    <citation type="submission" date="2021-05" db="EMBL/GenBank/DDBJ databases">
        <title>Energy efficiency and biological interactions define the core microbiome of deep oligotrophic groundwater.</title>
        <authorList>
            <person name="Mehrshad M."/>
            <person name="Lopez-Fernandez M."/>
            <person name="Bell E."/>
            <person name="Bernier-Latmani R."/>
            <person name="Bertilsson S."/>
            <person name="Dopson M."/>
        </authorList>
    </citation>
    <scope>NUCLEOTIDE SEQUENCE</scope>
    <source>
        <strain evidence="4">Modern_marine.mb.64</strain>
    </source>
</reference>
<comment type="caution">
    <text evidence="4">The sequence shown here is derived from an EMBL/GenBank/DDBJ whole genome shotgun (WGS) entry which is preliminary data.</text>
</comment>
<protein>
    <submittedName>
        <fullName evidence="4">DNA adenine methylase</fullName>
    </submittedName>
</protein>
<evidence type="ECO:0000313" key="4">
    <source>
        <dbReference type="EMBL" id="MBU2692005.1"/>
    </source>
</evidence>
<name>A0A948W799_UNCEI</name>
<feature type="non-terminal residue" evidence="4">
    <location>
        <position position="72"/>
    </location>
</feature>
<keyword evidence="3" id="KW-0949">S-adenosyl-L-methionine</keyword>
<dbReference type="Pfam" id="PF02086">
    <property type="entry name" value="MethyltransfD12"/>
    <property type="match status" value="1"/>
</dbReference>
<keyword evidence="2" id="KW-0808">Transferase</keyword>
<dbReference type="GO" id="GO:0032259">
    <property type="term" value="P:methylation"/>
    <property type="evidence" value="ECO:0007669"/>
    <property type="project" value="UniProtKB-KW"/>
</dbReference>
<evidence type="ECO:0000313" key="5">
    <source>
        <dbReference type="Proteomes" id="UP000777784"/>
    </source>
</evidence>
<dbReference type="InterPro" id="IPR029063">
    <property type="entry name" value="SAM-dependent_MTases_sf"/>
</dbReference>
<dbReference type="GO" id="GO:0009007">
    <property type="term" value="F:site-specific DNA-methyltransferase (adenine-specific) activity"/>
    <property type="evidence" value="ECO:0007669"/>
    <property type="project" value="UniProtKB-EC"/>
</dbReference>
<dbReference type="SUPFAM" id="SSF53335">
    <property type="entry name" value="S-adenosyl-L-methionine-dependent methyltransferases"/>
    <property type="match status" value="1"/>
</dbReference>
<keyword evidence="1 4" id="KW-0489">Methyltransferase</keyword>
<proteinExistence type="predicted"/>
<gene>
    <name evidence="4" type="ORF">KJ970_13880</name>
</gene>
<sequence length="72" mass="8116">MTRNKRLTLWSALPPYLGGKRRLCPLIFREVDRILPRRCWSGLTFLDGFMGGGSVSLYAKAQGFRVVSVDIA</sequence>
<dbReference type="Proteomes" id="UP000777784">
    <property type="component" value="Unassembled WGS sequence"/>
</dbReference>
<organism evidence="4 5">
    <name type="scientific">Eiseniibacteriota bacterium</name>
    <dbReference type="NCBI Taxonomy" id="2212470"/>
    <lineage>
        <taxon>Bacteria</taxon>
        <taxon>Candidatus Eiseniibacteriota</taxon>
    </lineage>
</organism>
<dbReference type="InterPro" id="IPR012327">
    <property type="entry name" value="MeTrfase_D12"/>
</dbReference>
<dbReference type="AlphaFoldDB" id="A0A948W799"/>
<evidence type="ECO:0000256" key="2">
    <source>
        <dbReference type="ARBA" id="ARBA00022679"/>
    </source>
</evidence>
<accession>A0A948W799</accession>
<dbReference type="EMBL" id="JAHJDP010000081">
    <property type="protein sequence ID" value="MBU2692005.1"/>
    <property type="molecule type" value="Genomic_DNA"/>
</dbReference>
<evidence type="ECO:0000256" key="1">
    <source>
        <dbReference type="ARBA" id="ARBA00022603"/>
    </source>
</evidence>
<evidence type="ECO:0000256" key="3">
    <source>
        <dbReference type="ARBA" id="ARBA00022691"/>
    </source>
</evidence>